<keyword evidence="3" id="KW-1185">Reference proteome</keyword>
<accession>A0A9D3VGG3</accession>
<dbReference type="GO" id="GO:0003676">
    <property type="term" value="F:nucleic acid binding"/>
    <property type="evidence" value="ECO:0007669"/>
    <property type="project" value="InterPro"/>
</dbReference>
<dbReference type="InterPro" id="IPR036397">
    <property type="entry name" value="RNaseH_sf"/>
</dbReference>
<dbReference type="PANTHER" id="PTHR47723">
    <property type="entry name" value="OS05G0353850 PROTEIN"/>
    <property type="match status" value="1"/>
</dbReference>
<dbReference type="SUPFAM" id="SSF53098">
    <property type="entry name" value="Ribonuclease H-like"/>
    <property type="match status" value="1"/>
</dbReference>
<dbReference type="CDD" id="cd06222">
    <property type="entry name" value="RNase_H_like"/>
    <property type="match status" value="1"/>
</dbReference>
<dbReference type="InterPro" id="IPR053151">
    <property type="entry name" value="RNase_H-like"/>
</dbReference>
<dbReference type="Proteomes" id="UP000828251">
    <property type="component" value="Unassembled WGS sequence"/>
</dbReference>
<comment type="caution">
    <text evidence="2">The sequence shown here is derived from an EMBL/GenBank/DDBJ whole genome shotgun (WGS) entry which is preliminary data.</text>
</comment>
<dbReference type="GO" id="GO:0004523">
    <property type="term" value="F:RNA-DNA hybrid ribonuclease activity"/>
    <property type="evidence" value="ECO:0007669"/>
    <property type="project" value="InterPro"/>
</dbReference>
<dbReference type="InterPro" id="IPR002156">
    <property type="entry name" value="RNaseH_domain"/>
</dbReference>
<proteinExistence type="predicted"/>
<feature type="domain" description="RNase H type-1" evidence="1">
    <location>
        <begin position="92"/>
        <end position="202"/>
    </location>
</feature>
<dbReference type="InterPro" id="IPR044730">
    <property type="entry name" value="RNase_H-like_dom_plant"/>
</dbReference>
<sequence length="203" mass="23551">MDYPLSDMVIDDGSWNLELFRLWVFEEVISRIVGVLLPHPFSDPDNIICKLGKKCASASNIPTYKNHISGGTPQLSSNWVPLNTNRLVRIEEGFTTAKGLMRDHNEMWKIGFSRYLGNYRVPELELWGILDGLKRIIDKSFERVLIQTYCLEVINTIKEGSFEDSNSTLVRRIHQLLKMTKHWKIQHIPREENLIANNLVRMV</sequence>
<dbReference type="AlphaFoldDB" id="A0A9D3VGG3"/>
<dbReference type="OrthoDB" id="1000834at2759"/>
<organism evidence="2 3">
    <name type="scientific">Gossypium stocksii</name>
    <dbReference type="NCBI Taxonomy" id="47602"/>
    <lineage>
        <taxon>Eukaryota</taxon>
        <taxon>Viridiplantae</taxon>
        <taxon>Streptophyta</taxon>
        <taxon>Embryophyta</taxon>
        <taxon>Tracheophyta</taxon>
        <taxon>Spermatophyta</taxon>
        <taxon>Magnoliopsida</taxon>
        <taxon>eudicotyledons</taxon>
        <taxon>Gunneridae</taxon>
        <taxon>Pentapetalae</taxon>
        <taxon>rosids</taxon>
        <taxon>malvids</taxon>
        <taxon>Malvales</taxon>
        <taxon>Malvaceae</taxon>
        <taxon>Malvoideae</taxon>
        <taxon>Gossypium</taxon>
    </lineage>
</organism>
<dbReference type="InterPro" id="IPR012337">
    <property type="entry name" value="RNaseH-like_sf"/>
</dbReference>
<dbReference type="Pfam" id="PF13456">
    <property type="entry name" value="RVT_3"/>
    <property type="match status" value="1"/>
</dbReference>
<evidence type="ECO:0000313" key="2">
    <source>
        <dbReference type="EMBL" id="KAH1082910.1"/>
    </source>
</evidence>
<protein>
    <recommendedName>
        <fullName evidence="1">RNase H type-1 domain-containing protein</fullName>
    </recommendedName>
</protein>
<dbReference type="Gene3D" id="3.30.420.10">
    <property type="entry name" value="Ribonuclease H-like superfamily/Ribonuclease H"/>
    <property type="match status" value="1"/>
</dbReference>
<dbReference type="PANTHER" id="PTHR47723:SF19">
    <property type="entry name" value="POLYNUCLEOTIDYL TRANSFERASE, RIBONUCLEASE H-LIKE SUPERFAMILY PROTEIN"/>
    <property type="match status" value="1"/>
</dbReference>
<dbReference type="EMBL" id="JAIQCV010000007">
    <property type="protein sequence ID" value="KAH1082910.1"/>
    <property type="molecule type" value="Genomic_DNA"/>
</dbReference>
<reference evidence="2 3" key="1">
    <citation type="journal article" date="2021" name="Plant Biotechnol. J.">
        <title>Multi-omics assisted identification of the key and species-specific regulatory components of drought-tolerant mechanisms in Gossypium stocksii.</title>
        <authorList>
            <person name="Yu D."/>
            <person name="Ke L."/>
            <person name="Zhang D."/>
            <person name="Wu Y."/>
            <person name="Sun Y."/>
            <person name="Mei J."/>
            <person name="Sun J."/>
            <person name="Sun Y."/>
        </authorList>
    </citation>
    <scope>NUCLEOTIDE SEQUENCE [LARGE SCALE GENOMIC DNA]</scope>
    <source>
        <strain evidence="3">cv. E1</strain>
        <tissue evidence="2">Leaf</tissue>
    </source>
</reference>
<gene>
    <name evidence="2" type="ORF">J1N35_022671</name>
</gene>
<evidence type="ECO:0000259" key="1">
    <source>
        <dbReference type="Pfam" id="PF13456"/>
    </source>
</evidence>
<evidence type="ECO:0000313" key="3">
    <source>
        <dbReference type="Proteomes" id="UP000828251"/>
    </source>
</evidence>
<name>A0A9D3VGG3_9ROSI</name>